<dbReference type="Proteomes" id="UP000296049">
    <property type="component" value="Unassembled WGS sequence"/>
</dbReference>
<proteinExistence type="predicted"/>
<feature type="non-terminal residue" evidence="2">
    <location>
        <position position="1"/>
    </location>
</feature>
<accession>R0KWP9</accession>
<gene>
    <name evidence="2" type="ORF">Anapl_15963</name>
</gene>
<evidence type="ECO:0000256" key="1">
    <source>
        <dbReference type="SAM" id="MobiDB-lite"/>
    </source>
</evidence>
<feature type="compositionally biased region" description="Gly residues" evidence="1">
    <location>
        <begin position="23"/>
        <end position="38"/>
    </location>
</feature>
<evidence type="ECO:0000313" key="2">
    <source>
        <dbReference type="EMBL" id="EOA93579.1"/>
    </source>
</evidence>
<feature type="region of interest" description="Disordered" evidence="1">
    <location>
        <begin position="20"/>
        <end position="95"/>
    </location>
</feature>
<evidence type="ECO:0000313" key="3">
    <source>
        <dbReference type="Proteomes" id="UP000296049"/>
    </source>
</evidence>
<name>R0KWP9_ANAPL</name>
<organism evidence="2 3">
    <name type="scientific">Anas platyrhynchos</name>
    <name type="common">Mallard</name>
    <name type="synonym">Anas boschas</name>
    <dbReference type="NCBI Taxonomy" id="8839"/>
    <lineage>
        <taxon>Eukaryota</taxon>
        <taxon>Metazoa</taxon>
        <taxon>Chordata</taxon>
        <taxon>Craniata</taxon>
        <taxon>Vertebrata</taxon>
        <taxon>Euteleostomi</taxon>
        <taxon>Archelosauria</taxon>
        <taxon>Archosauria</taxon>
        <taxon>Dinosauria</taxon>
        <taxon>Saurischia</taxon>
        <taxon>Theropoda</taxon>
        <taxon>Coelurosauria</taxon>
        <taxon>Aves</taxon>
        <taxon>Neognathae</taxon>
        <taxon>Galloanserae</taxon>
        <taxon>Anseriformes</taxon>
        <taxon>Anatidae</taxon>
        <taxon>Anatinae</taxon>
        <taxon>Anas</taxon>
    </lineage>
</organism>
<dbReference type="EMBL" id="KB745998">
    <property type="protein sequence ID" value="EOA93579.1"/>
    <property type="molecule type" value="Genomic_DNA"/>
</dbReference>
<keyword evidence="3" id="KW-1185">Reference proteome</keyword>
<sequence length="95" mass="10089">LQPVELLHLVLEDADLVHEGDDAVGGHGGGVETGGGQQRGHVQRQRRLRRVEHEELAPAEPQQGHLVGDLQVGEERDVPGPLDGAEEQAGGQLAD</sequence>
<feature type="compositionally biased region" description="Basic residues" evidence="1">
    <location>
        <begin position="41"/>
        <end position="50"/>
    </location>
</feature>
<dbReference type="AlphaFoldDB" id="R0KWP9"/>
<protein>
    <submittedName>
        <fullName evidence="2">Uncharacterized protein</fullName>
    </submittedName>
</protein>
<feature type="non-terminal residue" evidence="2">
    <location>
        <position position="95"/>
    </location>
</feature>
<reference evidence="3" key="1">
    <citation type="journal article" date="2013" name="Nat. Genet.">
        <title>The duck genome and transcriptome provide insight into an avian influenza virus reservoir species.</title>
        <authorList>
            <person name="Huang Y."/>
            <person name="Li Y."/>
            <person name="Burt D.W."/>
            <person name="Chen H."/>
            <person name="Zhang Y."/>
            <person name="Qian W."/>
            <person name="Kim H."/>
            <person name="Gan S."/>
            <person name="Zhao Y."/>
            <person name="Li J."/>
            <person name="Yi K."/>
            <person name="Feng H."/>
            <person name="Zhu P."/>
            <person name="Li B."/>
            <person name="Liu Q."/>
            <person name="Fairley S."/>
            <person name="Magor K.E."/>
            <person name="Du Z."/>
            <person name="Hu X."/>
            <person name="Goodman L."/>
            <person name="Tafer H."/>
            <person name="Vignal A."/>
            <person name="Lee T."/>
            <person name="Kim K.W."/>
            <person name="Sheng Z."/>
            <person name="An Y."/>
            <person name="Searle S."/>
            <person name="Herrero J."/>
            <person name="Groenen M.A."/>
            <person name="Crooijmans R.P."/>
            <person name="Faraut T."/>
            <person name="Cai Q."/>
            <person name="Webster R.G."/>
            <person name="Aldridge J.R."/>
            <person name="Warren W.C."/>
            <person name="Bartschat S."/>
            <person name="Kehr S."/>
            <person name="Marz M."/>
            <person name="Stadler P.F."/>
            <person name="Smith J."/>
            <person name="Kraus R.H."/>
            <person name="Zhao Y."/>
            <person name="Ren L."/>
            <person name="Fei J."/>
            <person name="Morisson M."/>
            <person name="Kaiser P."/>
            <person name="Griffin D.K."/>
            <person name="Rao M."/>
            <person name="Pitel F."/>
            <person name="Wang J."/>
            <person name="Li N."/>
        </authorList>
    </citation>
    <scope>NUCLEOTIDE SEQUENCE [LARGE SCALE GENOMIC DNA]</scope>
</reference>